<evidence type="ECO:0000313" key="2">
    <source>
        <dbReference type="Proteomes" id="UP000077755"/>
    </source>
</evidence>
<accession>A0A175YAE1</accession>
<dbReference type="EMBL" id="CP093350">
    <property type="protein sequence ID" value="WOH11450.1"/>
    <property type="molecule type" value="Genomic_DNA"/>
</dbReference>
<protein>
    <submittedName>
        <fullName evidence="1">Uncharacterized protein</fullName>
    </submittedName>
</protein>
<sequence length="58" mass="6520">MARPRFTGVHHLRPSLGDPRAVQPRFRLYFFSPGLQELLAALSSARSLSLISRLDLIS</sequence>
<dbReference type="Gramene" id="KZM80310">
    <property type="protein sequence ID" value="KZM80310"/>
    <property type="gene ID" value="DCAR_031894"/>
</dbReference>
<reference evidence="1" key="1">
    <citation type="journal article" date="2016" name="Nat. Genet.">
        <title>A high-quality carrot genome assembly provides new insights into carotenoid accumulation and asterid genome evolution.</title>
        <authorList>
            <person name="Iorizzo M."/>
            <person name="Ellison S."/>
            <person name="Senalik D."/>
            <person name="Zeng P."/>
            <person name="Satapoomin P."/>
            <person name="Huang J."/>
            <person name="Bowman M."/>
            <person name="Iovene M."/>
            <person name="Sanseverino W."/>
            <person name="Cavagnaro P."/>
            <person name="Yildiz M."/>
            <person name="Macko-Podgorni A."/>
            <person name="Moranska E."/>
            <person name="Grzebelus E."/>
            <person name="Grzebelus D."/>
            <person name="Ashrafi H."/>
            <person name="Zheng Z."/>
            <person name="Cheng S."/>
            <person name="Spooner D."/>
            <person name="Van Deynze A."/>
            <person name="Simon P."/>
        </authorList>
    </citation>
    <scope>NUCLEOTIDE SEQUENCE</scope>
    <source>
        <tissue evidence="1">Leaf</tissue>
    </source>
</reference>
<evidence type="ECO:0000313" key="1">
    <source>
        <dbReference type="EMBL" id="WOH11450.1"/>
    </source>
</evidence>
<reference evidence="1" key="2">
    <citation type="submission" date="2022-03" db="EMBL/GenBank/DDBJ databases">
        <title>Draft title - Genomic analysis of global carrot germplasm unveils the trajectory of domestication and the origin of high carotenoid orange carrot.</title>
        <authorList>
            <person name="Iorizzo M."/>
            <person name="Ellison S."/>
            <person name="Senalik D."/>
            <person name="Macko-Podgorni A."/>
            <person name="Grzebelus D."/>
            <person name="Bostan H."/>
            <person name="Rolling W."/>
            <person name="Curaba J."/>
            <person name="Simon P."/>
        </authorList>
    </citation>
    <scope>NUCLEOTIDE SEQUENCE</scope>
    <source>
        <tissue evidence="1">Leaf</tissue>
    </source>
</reference>
<name>A0A175YAE1_DAUCS</name>
<dbReference type="AlphaFoldDB" id="A0A175YAE1"/>
<proteinExistence type="predicted"/>
<gene>
    <name evidence="1" type="ORF">DCAR_0830937</name>
</gene>
<organism evidence="1 2">
    <name type="scientific">Daucus carota subsp. sativus</name>
    <name type="common">Carrot</name>
    <dbReference type="NCBI Taxonomy" id="79200"/>
    <lineage>
        <taxon>Eukaryota</taxon>
        <taxon>Viridiplantae</taxon>
        <taxon>Streptophyta</taxon>
        <taxon>Embryophyta</taxon>
        <taxon>Tracheophyta</taxon>
        <taxon>Spermatophyta</taxon>
        <taxon>Magnoliopsida</taxon>
        <taxon>eudicotyledons</taxon>
        <taxon>Gunneridae</taxon>
        <taxon>Pentapetalae</taxon>
        <taxon>asterids</taxon>
        <taxon>campanulids</taxon>
        <taxon>Apiales</taxon>
        <taxon>Apiaceae</taxon>
        <taxon>Apioideae</taxon>
        <taxon>Scandiceae</taxon>
        <taxon>Daucinae</taxon>
        <taxon>Daucus</taxon>
        <taxon>Daucus sect. Daucus</taxon>
    </lineage>
</organism>
<dbReference type="Proteomes" id="UP000077755">
    <property type="component" value="Chromosome 8"/>
</dbReference>
<keyword evidence="2" id="KW-1185">Reference proteome</keyword>